<protein>
    <recommendedName>
        <fullName evidence="1">F-box domain-containing protein</fullName>
    </recommendedName>
</protein>
<dbReference type="OrthoDB" id="3935706at2759"/>
<dbReference type="Proteomes" id="UP000799777">
    <property type="component" value="Unassembled WGS sequence"/>
</dbReference>
<comment type="caution">
    <text evidence="2">The sequence shown here is derived from an EMBL/GenBank/DDBJ whole genome shotgun (WGS) entry which is preliminary data.</text>
</comment>
<dbReference type="InterPro" id="IPR001810">
    <property type="entry name" value="F-box_dom"/>
</dbReference>
<reference evidence="2" key="1">
    <citation type="journal article" date="2020" name="Stud. Mycol.">
        <title>101 Dothideomycetes genomes: a test case for predicting lifestyles and emergence of pathogens.</title>
        <authorList>
            <person name="Haridas S."/>
            <person name="Albert R."/>
            <person name="Binder M."/>
            <person name="Bloem J."/>
            <person name="Labutti K."/>
            <person name="Salamov A."/>
            <person name="Andreopoulos B."/>
            <person name="Baker S."/>
            <person name="Barry K."/>
            <person name="Bills G."/>
            <person name="Bluhm B."/>
            <person name="Cannon C."/>
            <person name="Castanera R."/>
            <person name="Culley D."/>
            <person name="Daum C."/>
            <person name="Ezra D."/>
            <person name="Gonzalez J."/>
            <person name="Henrissat B."/>
            <person name="Kuo A."/>
            <person name="Liang C."/>
            <person name="Lipzen A."/>
            <person name="Lutzoni F."/>
            <person name="Magnuson J."/>
            <person name="Mondo S."/>
            <person name="Nolan M."/>
            <person name="Ohm R."/>
            <person name="Pangilinan J."/>
            <person name="Park H.-J."/>
            <person name="Ramirez L."/>
            <person name="Alfaro M."/>
            <person name="Sun H."/>
            <person name="Tritt A."/>
            <person name="Yoshinaga Y."/>
            <person name="Zwiers L.-H."/>
            <person name="Turgeon B."/>
            <person name="Goodwin S."/>
            <person name="Spatafora J."/>
            <person name="Crous P."/>
            <person name="Grigoriev I."/>
        </authorList>
    </citation>
    <scope>NUCLEOTIDE SEQUENCE</scope>
    <source>
        <strain evidence="2">CBS 110217</strain>
    </source>
</reference>
<evidence type="ECO:0000313" key="3">
    <source>
        <dbReference type="Proteomes" id="UP000799777"/>
    </source>
</evidence>
<sequence>MHLFDLATETILNVASHLAQPDLLNVTLTHRRLRDATESALFREYTNRHIYGRSLKPFVLRLIDRPELAKYVHWVDLKAYRHIADLNPEHGPISDGQSDLEHCTAEEYDKLTRAAIKAGVITEALPYEPTSSILKIMTTWEYQEQYNEENAEGWYNNIYGEDIDEVTFDEIFCKLLRIGIDEPFLIVLLALLPNL</sequence>
<gene>
    <name evidence="2" type="ORF">EK21DRAFT_113850</name>
</gene>
<dbReference type="PROSITE" id="PS50181">
    <property type="entry name" value="FBOX"/>
    <property type="match status" value="1"/>
</dbReference>
<feature type="domain" description="F-box" evidence="1">
    <location>
        <begin position="1"/>
        <end position="45"/>
    </location>
</feature>
<organism evidence="2 3">
    <name type="scientific">Setomelanomma holmii</name>
    <dbReference type="NCBI Taxonomy" id="210430"/>
    <lineage>
        <taxon>Eukaryota</taxon>
        <taxon>Fungi</taxon>
        <taxon>Dikarya</taxon>
        <taxon>Ascomycota</taxon>
        <taxon>Pezizomycotina</taxon>
        <taxon>Dothideomycetes</taxon>
        <taxon>Pleosporomycetidae</taxon>
        <taxon>Pleosporales</taxon>
        <taxon>Pleosporineae</taxon>
        <taxon>Phaeosphaeriaceae</taxon>
        <taxon>Setomelanomma</taxon>
    </lineage>
</organism>
<dbReference type="EMBL" id="ML978212">
    <property type="protein sequence ID" value="KAF2028513.1"/>
    <property type="molecule type" value="Genomic_DNA"/>
</dbReference>
<proteinExistence type="predicted"/>
<evidence type="ECO:0000259" key="1">
    <source>
        <dbReference type="PROSITE" id="PS50181"/>
    </source>
</evidence>
<accession>A0A9P4H5E6</accession>
<evidence type="ECO:0000313" key="2">
    <source>
        <dbReference type="EMBL" id="KAF2028513.1"/>
    </source>
</evidence>
<keyword evidence="3" id="KW-1185">Reference proteome</keyword>
<dbReference type="AlphaFoldDB" id="A0A9P4H5E6"/>
<name>A0A9P4H5E6_9PLEO</name>